<gene>
    <name evidence="2" type="ORF">KDI_20730</name>
</gene>
<evidence type="ECO:0000259" key="1">
    <source>
        <dbReference type="Pfam" id="PF13360"/>
    </source>
</evidence>
<dbReference type="InterPro" id="IPR018391">
    <property type="entry name" value="PQQ_b-propeller_rpt"/>
</dbReference>
<dbReference type="Pfam" id="PF13360">
    <property type="entry name" value="PQQ_2"/>
    <property type="match status" value="2"/>
</dbReference>
<reference evidence="2 3" key="1">
    <citation type="submission" date="2019-01" db="EMBL/GenBank/DDBJ databases">
        <title>Draft genome sequence of Dictyobacter sp. Uno17.</title>
        <authorList>
            <person name="Wang C.M."/>
            <person name="Zheng Y."/>
            <person name="Sakai Y."/>
            <person name="Abe K."/>
            <person name="Yokota A."/>
            <person name="Yabe S."/>
        </authorList>
    </citation>
    <scope>NUCLEOTIDE SEQUENCE [LARGE SCALE GENOMIC DNA]</scope>
    <source>
        <strain evidence="2 3">Uno17</strain>
    </source>
</reference>
<evidence type="ECO:0000313" key="3">
    <source>
        <dbReference type="Proteomes" id="UP000322530"/>
    </source>
</evidence>
<name>A0A5A5TBX2_9CHLR</name>
<dbReference type="InterPro" id="IPR011047">
    <property type="entry name" value="Quinoprotein_ADH-like_sf"/>
</dbReference>
<dbReference type="AlphaFoldDB" id="A0A5A5TBX2"/>
<dbReference type="PANTHER" id="PTHR34512:SF30">
    <property type="entry name" value="OUTER MEMBRANE PROTEIN ASSEMBLY FACTOR BAMB"/>
    <property type="match status" value="1"/>
</dbReference>
<dbReference type="Gene3D" id="2.40.128.630">
    <property type="match status" value="1"/>
</dbReference>
<feature type="domain" description="Pyrrolo-quinoline quinone repeat" evidence="1">
    <location>
        <begin position="95"/>
        <end position="266"/>
    </location>
</feature>
<dbReference type="Gene3D" id="2.130.10.10">
    <property type="entry name" value="YVTN repeat-like/Quinoprotein amine dehydrogenase"/>
    <property type="match status" value="1"/>
</dbReference>
<keyword evidence="3" id="KW-1185">Reference proteome</keyword>
<dbReference type="InterPro" id="IPR002372">
    <property type="entry name" value="PQQ_rpt_dom"/>
</dbReference>
<accession>A0A5A5TBX2</accession>
<dbReference type="SUPFAM" id="SSF50998">
    <property type="entry name" value="Quinoprotein alcohol dehydrogenase-like"/>
    <property type="match status" value="1"/>
</dbReference>
<dbReference type="InterPro" id="IPR015943">
    <property type="entry name" value="WD40/YVTN_repeat-like_dom_sf"/>
</dbReference>
<protein>
    <recommendedName>
        <fullName evidence="1">Pyrrolo-quinoline quinone repeat domain-containing protein</fullName>
    </recommendedName>
</protein>
<dbReference type="PANTHER" id="PTHR34512">
    <property type="entry name" value="CELL SURFACE PROTEIN"/>
    <property type="match status" value="1"/>
</dbReference>
<feature type="domain" description="Pyrrolo-quinoline quinone repeat" evidence="1">
    <location>
        <begin position="330"/>
        <end position="443"/>
    </location>
</feature>
<evidence type="ECO:0000313" key="2">
    <source>
        <dbReference type="EMBL" id="GCF08509.1"/>
    </source>
</evidence>
<proteinExistence type="predicted"/>
<dbReference type="SMART" id="SM00564">
    <property type="entry name" value="PQQ"/>
    <property type="match status" value="8"/>
</dbReference>
<dbReference type="Proteomes" id="UP000322530">
    <property type="component" value="Unassembled WGS sequence"/>
</dbReference>
<organism evidence="2 3">
    <name type="scientific">Dictyobacter arantiisoli</name>
    <dbReference type="NCBI Taxonomy" id="2014874"/>
    <lineage>
        <taxon>Bacteria</taxon>
        <taxon>Bacillati</taxon>
        <taxon>Chloroflexota</taxon>
        <taxon>Ktedonobacteria</taxon>
        <taxon>Ktedonobacterales</taxon>
        <taxon>Dictyobacteraceae</taxon>
        <taxon>Dictyobacter</taxon>
    </lineage>
</organism>
<dbReference type="EMBL" id="BIXY01000025">
    <property type="protein sequence ID" value="GCF08509.1"/>
    <property type="molecule type" value="Genomic_DNA"/>
</dbReference>
<comment type="caution">
    <text evidence="2">The sequence shown here is derived from an EMBL/GenBank/DDBJ whole genome shotgun (WGS) entry which is preliminary data.</text>
</comment>
<sequence>MGRAPLAAIVKKRFILVGMSFCLITTLFLVCTSASAIGVNLLSGFTPAAAPHFYLHGVDDAVYTVNAATGAVEGHYNFNYRDPTLGTLSPNPGYVKQDPVLVDHEVVYYDGYRGIYAAHLRDGTPLWKHNLSAVSFGDNRPLQVSGNVLYVFTASSDMLSALHTSDGALLWHHTAAEGIQGAPADFHTRIFNIAIVNNVLYYTLSYTLKADTISIFFALNARSGALLWNKTISGSLVITSDKGAIYIAGDATLYAYRLQDGHLLWQRKGLAQIVSVTTVSGLILVCDTEDVFALHENDHSFAWIVPRKNAIPGENVFSIFHGIAYIDSSAIDISSGRQLWQFPAANLVVDDIDQFDGSSHLFNTKQNFIYITRAISLPESNSSGLSLEAVDYSTGGTAWWQDISSTSVTDEVFINGTLLMHYQNKIYAYMANTGQFLWEKQYKTIGSLAASNSYFYLFGNDNTYA</sequence>